<dbReference type="STRING" id="460265.Mnod_3238"/>
<evidence type="ECO:0000256" key="2">
    <source>
        <dbReference type="SAM" id="MobiDB-lite"/>
    </source>
</evidence>
<dbReference type="GO" id="GO:0042781">
    <property type="term" value="F:3'-tRNA processing endoribonuclease activity"/>
    <property type="evidence" value="ECO:0007669"/>
    <property type="project" value="TreeGrafter"/>
</dbReference>
<accession>B8IKX4</accession>
<dbReference type="InterPro" id="IPR036866">
    <property type="entry name" value="RibonucZ/Hydroxyglut_hydro"/>
</dbReference>
<evidence type="ECO:0000256" key="1">
    <source>
        <dbReference type="ARBA" id="ARBA00022801"/>
    </source>
</evidence>
<keyword evidence="1" id="KW-0378">Hydrolase</keyword>
<protein>
    <submittedName>
        <fullName evidence="4">Beta-lactamase domain protein</fullName>
    </submittedName>
</protein>
<reference evidence="4 5" key="1">
    <citation type="submission" date="2009-01" db="EMBL/GenBank/DDBJ databases">
        <title>Complete sequence of chromosome of Methylobacterium nodulans ORS 2060.</title>
        <authorList>
            <consortium name="US DOE Joint Genome Institute"/>
            <person name="Lucas S."/>
            <person name="Copeland A."/>
            <person name="Lapidus A."/>
            <person name="Glavina del Rio T."/>
            <person name="Dalin E."/>
            <person name="Tice H."/>
            <person name="Bruce D."/>
            <person name="Goodwin L."/>
            <person name="Pitluck S."/>
            <person name="Sims D."/>
            <person name="Brettin T."/>
            <person name="Detter J.C."/>
            <person name="Han C."/>
            <person name="Larimer F."/>
            <person name="Land M."/>
            <person name="Hauser L."/>
            <person name="Kyrpides N."/>
            <person name="Ivanova N."/>
            <person name="Marx C.J."/>
            <person name="Richardson P."/>
        </authorList>
    </citation>
    <scope>NUCLEOTIDE SEQUENCE [LARGE SCALE GENOMIC DNA]</scope>
    <source>
        <strain evidence="5">LMG 21967 / CNCM I-2342 / ORS 2060</strain>
    </source>
</reference>
<evidence type="ECO:0000313" key="4">
    <source>
        <dbReference type="EMBL" id="ACL58162.1"/>
    </source>
</evidence>
<sequence>MLGTVGHLHAGPGANGPGRSRCYDSDPARDRITKSQPSRFSAATLVQAGGLNLLFDAGRGCAIRLRQIGVPLGSVAPVFLTHFHSDHTVGLPDLWMTGYIQTSYAMRRAPMVLIGPVGTKHMAENMRAAFIDDIRIRMADEKTPEIATQIDARDFNSDDVVFEANGVKVTAFAVNHGPLIHPAYGYRVDHAGHSVLISGDTKFDEAVIRHGTGADLLVHEVCDAPSDVLDKLQNRAIMEHHTSPEEAGTVFSRAKPKLAAYTHIIQLTARGSTTTPDVAQIEAATRRTYSGPLAVGEDLMRFVISNGTVALKRWDAVRQTYSE</sequence>
<dbReference type="KEGG" id="mno:Mnod_3238"/>
<evidence type="ECO:0000313" key="5">
    <source>
        <dbReference type="Proteomes" id="UP000008207"/>
    </source>
</evidence>
<dbReference type="HOGENOM" id="CLU_031317_0_2_5"/>
<dbReference type="AlphaFoldDB" id="B8IKX4"/>
<keyword evidence="5" id="KW-1185">Reference proteome</keyword>
<dbReference type="CDD" id="cd07719">
    <property type="entry name" value="arylsulfatase_AtsA-like_MBL-fold"/>
    <property type="match status" value="1"/>
</dbReference>
<organism evidence="4 5">
    <name type="scientific">Methylobacterium nodulans (strain LMG 21967 / CNCM I-2342 / ORS 2060)</name>
    <dbReference type="NCBI Taxonomy" id="460265"/>
    <lineage>
        <taxon>Bacteria</taxon>
        <taxon>Pseudomonadati</taxon>
        <taxon>Pseudomonadota</taxon>
        <taxon>Alphaproteobacteria</taxon>
        <taxon>Hyphomicrobiales</taxon>
        <taxon>Methylobacteriaceae</taxon>
        <taxon>Methylobacterium</taxon>
    </lineage>
</organism>
<dbReference type="RefSeq" id="WP_015929825.1">
    <property type="nucleotide sequence ID" value="NC_011894.1"/>
</dbReference>
<dbReference type="PANTHER" id="PTHR46018:SF2">
    <property type="entry name" value="ZINC PHOSPHODIESTERASE ELAC PROTEIN 1"/>
    <property type="match status" value="1"/>
</dbReference>
<dbReference type="SUPFAM" id="SSF56281">
    <property type="entry name" value="Metallo-hydrolase/oxidoreductase"/>
    <property type="match status" value="1"/>
</dbReference>
<dbReference type="Pfam" id="PF23023">
    <property type="entry name" value="Anti-Pycsar_Apyc1"/>
    <property type="match status" value="1"/>
</dbReference>
<feature type="domain" description="Metallo-beta-lactamase" evidence="3">
    <location>
        <begin position="40"/>
        <end position="240"/>
    </location>
</feature>
<dbReference type="Gene3D" id="3.60.15.10">
    <property type="entry name" value="Ribonuclease Z/Hydroxyacylglutathione hydrolase-like"/>
    <property type="match status" value="1"/>
</dbReference>
<name>B8IKX4_METNO</name>
<feature type="compositionally biased region" description="Basic and acidic residues" evidence="2">
    <location>
        <begin position="21"/>
        <end position="33"/>
    </location>
</feature>
<gene>
    <name evidence="4" type="ordered locus">Mnod_3238</name>
</gene>
<dbReference type="eggNOG" id="COG1234">
    <property type="taxonomic scope" value="Bacteria"/>
</dbReference>
<dbReference type="EMBL" id="CP001349">
    <property type="protein sequence ID" value="ACL58162.1"/>
    <property type="molecule type" value="Genomic_DNA"/>
</dbReference>
<evidence type="ECO:0000259" key="3">
    <source>
        <dbReference type="SMART" id="SM00849"/>
    </source>
</evidence>
<dbReference type="SMART" id="SM00849">
    <property type="entry name" value="Lactamase_B"/>
    <property type="match status" value="1"/>
</dbReference>
<feature type="region of interest" description="Disordered" evidence="2">
    <location>
        <begin position="1"/>
        <end position="36"/>
    </location>
</feature>
<dbReference type="PANTHER" id="PTHR46018">
    <property type="entry name" value="ZINC PHOSPHODIESTERASE ELAC PROTEIN 1"/>
    <property type="match status" value="1"/>
</dbReference>
<dbReference type="InterPro" id="IPR001279">
    <property type="entry name" value="Metallo-B-lactamas"/>
</dbReference>
<proteinExistence type="predicted"/>
<dbReference type="Proteomes" id="UP000008207">
    <property type="component" value="Chromosome"/>
</dbReference>
<dbReference type="InterPro" id="IPR044094">
    <property type="entry name" value="AtsA-like_MBL-fold"/>
</dbReference>